<keyword evidence="2" id="KW-1185">Reference proteome</keyword>
<evidence type="ECO:0000313" key="1">
    <source>
        <dbReference type="EMBL" id="CAJ2645858.1"/>
    </source>
</evidence>
<gene>
    <name evidence="1" type="ORF">MILVUS5_LOCUS14687</name>
</gene>
<protein>
    <submittedName>
        <fullName evidence="1">Uncharacterized protein</fullName>
    </submittedName>
</protein>
<proteinExistence type="predicted"/>
<name>A0ACB0JR00_TRIPR</name>
<accession>A0ACB0JR00</accession>
<sequence length="414" mass="47189">MLLLRLLIFFFFFFFIFPISYSIPFIVIHGIGNQCSSDELKSFTDELITYSGVQGFCIEVGNGAWDSWFMPLQNQADVVCQKVKEMKELNEGYNIVGLSQGNLIGRGVVEFCEGGPPVKNFISLAGPHTGTASVPLCGTGVFCKIADNLIKGEVYSTYIQEHLAPSGYLKLPNAIPKYLKNCSFLPKINNEKPGQRNSSYKERFSSLENLVLIMFENDTILIPKETSWFCYYPDGYFEPILQPQEVFKKNLKFIEAVNSDPTKTYKLGVNHLADKSEEDMKALRSYYKKIWVKPTNFSFSYDNVTDIPHSVDWRLRGAVTKVKDQGQCVATFDSKISEKIVKYKLNFSEIEEINNFVSHLVAGDEVRHYAGKEMQRKLSELEKLFGDINKELDHLFDDVMSQRSKLTGGFRLKK</sequence>
<dbReference type="EMBL" id="CASHSV030000109">
    <property type="protein sequence ID" value="CAJ2645858.1"/>
    <property type="molecule type" value="Genomic_DNA"/>
</dbReference>
<comment type="caution">
    <text evidence="1">The sequence shown here is derived from an EMBL/GenBank/DDBJ whole genome shotgun (WGS) entry which is preliminary data.</text>
</comment>
<reference evidence="1" key="1">
    <citation type="submission" date="2023-10" db="EMBL/GenBank/DDBJ databases">
        <authorList>
            <person name="Rodriguez Cubillos JULIANA M."/>
            <person name="De Vega J."/>
        </authorList>
    </citation>
    <scope>NUCLEOTIDE SEQUENCE</scope>
</reference>
<organism evidence="1 2">
    <name type="scientific">Trifolium pratense</name>
    <name type="common">Red clover</name>
    <dbReference type="NCBI Taxonomy" id="57577"/>
    <lineage>
        <taxon>Eukaryota</taxon>
        <taxon>Viridiplantae</taxon>
        <taxon>Streptophyta</taxon>
        <taxon>Embryophyta</taxon>
        <taxon>Tracheophyta</taxon>
        <taxon>Spermatophyta</taxon>
        <taxon>Magnoliopsida</taxon>
        <taxon>eudicotyledons</taxon>
        <taxon>Gunneridae</taxon>
        <taxon>Pentapetalae</taxon>
        <taxon>rosids</taxon>
        <taxon>fabids</taxon>
        <taxon>Fabales</taxon>
        <taxon>Fabaceae</taxon>
        <taxon>Papilionoideae</taxon>
        <taxon>50 kb inversion clade</taxon>
        <taxon>NPAAA clade</taxon>
        <taxon>Hologalegina</taxon>
        <taxon>IRL clade</taxon>
        <taxon>Trifolieae</taxon>
        <taxon>Trifolium</taxon>
    </lineage>
</organism>
<evidence type="ECO:0000313" key="2">
    <source>
        <dbReference type="Proteomes" id="UP001177021"/>
    </source>
</evidence>
<dbReference type="Proteomes" id="UP001177021">
    <property type="component" value="Unassembled WGS sequence"/>
</dbReference>